<accession>A0A2N3VG35</accession>
<reference evidence="2 3" key="1">
    <citation type="submission" date="2017-12" db="EMBL/GenBank/DDBJ databases">
        <title>Sequencing the genomes of 1000 Actinobacteria strains.</title>
        <authorList>
            <person name="Klenk H.-P."/>
        </authorList>
    </citation>
    <scope>NUCLEOTIDE SEQUENCE [LARGE SCALE GENOMIC DNA]</scope>
    <source>
        <strain evidence="2 3">DSM 44489</strain>
    </source>
</reference>
<feature type="region of interest" description="Disordered" evidence="1">
    <location>
        <begin position="151"/>
        <end position="187"/>
    </location>
</feature>
<sequence>MVCLDVMAMGQRRSQAEWTVRVVGGGVWCWRWRPVGRSGSFGLSVVVLERATSRADWARSVRRSGLFGPSVVVWALEGATSRAEWARSACRWWCWGATSRAEWACSACRWWRWRGDQLGRLGPFGTAEWTLRPVGGGVGVGGPVGRSGPVRLVGGGDGGGDRPDGVDSSARRRRCGGGGGGDRAGQAGCSARRRWRWRPAWWKWTFRLIGGGVVGCVGDREG</sequence>
<evidence type="ECO:0000313" key="2">
    <source>
        <dbReference type="EMBL" id="PKV80556.1"/>
    </source>
</evidence>
<keyword evidence="3" id="KW-1185">Reference proteome</keyword>
<evidence type="ECO:0000313" key="3">
    <source>
        <dbReference type="Proteomes" id="UP000233766"/>
    </source>
</evidence>
<gene>
    <name evidence="2" type="ORF">ATK86_4985</name>
</gene>
<dbReference type="Proteomes" id="UP000233766">
    <property type="component" value="Unassembled WGS sequence"/>
</dbReference>
<organism evidence="2 3">
    <name type="scientific">Nocardia fluminea</name>
    <dbReference type="NCBI Taxonomy" id="134984"/>
    <lineage>
        <taxon>Bacteria</taxon>
        <taxon>Bacillati</taxon>
        <taxon>Actinomycetota</taxon>
        <taxon>Actinomycetes</taxon>
        <taxon>Mycobacteriales</taxon>
        <taxon>Nocardiaceae</taxon>
        <taxon>Nocardia</taxon>
    </lineage>
</organism>
<evidence type="ECO:0000256" key="1">
    <source>
        <dbReference type="SAM" id="MobiDB-lite"/>
    </source>
</evidence>
<protein>
    <submittedName>
        <fullName evidence="2">Uncharacterized protein</fullName>
    </submittedName>
</protein>
<dbReference type="AlphaFoldDB" id="A0A2N3VG35"/>
<name>A0A2N3VG35_9NOCA</name>
<dbReference type="EMBL" id="PJMW01000002">
    <property type="protein sequence ID" value="PKV80556.1"/>
    <property type="molecule type" value="Genomic_DNA"/>
</dbReference>
<comment type="caution">
    <text evidence="2">The sequence shown here is derived from an EMBL/GenBank/DDBJ whole genome shotgun (WGS) entry which is preliminary data.</text>
</comment>
<proteinExistence type="predicted"/>